<evidence type="ECO:0000256" key="4">
    <source>
        <dbReference type="SAM" id="SignalP"/>
    </source>
</evidence>
<reference evidence="6" key="1">
    <citation type="journal article" date="2013" name="New Phytol.">
        <title>Comparative genomic and transcriptomic analyses reveal the hemibiotrophic stage shift of Colletotrichum fungi.</title>
        <authorList>
            <person name="Gan P."/>
            <person name="Ikeda K."/>
            <person name="Irieda H."/>
            <person name="Narusaka M."/>
            <person name="O'Connell R.J."/>
            <person name="Narusaka Y."/>
            <person name="Takano Y."/>
            <person name="Kubo Y."/>
            <person name="Shirasu K."/>
        </authorList>
    </citation>
    <scope>NUCLEOTIDE SEQUENCE [LARGE SCALE GENOMIC DNA]</scope>
    <source>
        <strain evidence="6">104-T / ATCC 96160 / CBS 514.97 / LARS 414 / MAFF 240422</strain>
    </source>
</reference>
<dbReference type="InterPro" id="IPR008701">
    <property type="entry name" value="NPP1"/>
</dbReference>
<evidence type="ECO:0000256" key="3">
    <source>
        <dbReference type="SAM" id="MobiDB-lite"/>
    </source>
</evidence>
<evidence type="ECO:0000313" key="6">
    <source>
        <dbReference type="Proteomes" id="UP000014480"/>
    </source>
</evidence>
<evidence type="ECO:0000256" key="2">
    <source>
        <dbReference type="ARBA" id="ARBA00023026"/>
    </source>
</evidence>
<proteinExistence type="inferred from homology"/>
<feature type="compositionally biased region" description="Basic and acidic residues" evidence="3">
    <location>
        <begin position="293"/>
        <end position="309"/>
    </location>
</feature>
<feature type="region of interest" description="Disordered" evidence="3">
    <location>
        <begin position="275"/>
        <end position="374"/>
    </location>
</feature>
<sequence length="374" mass="40660">MLRSSISSLLFLGLTTLSSGLALAPRQGDGDIAIAPGFINHDAVVPFQQQASDGVEGEIETHFKPWLNDGAGCFPYAAVDRSGFHGAGLRPTGKIGGDCRDPSKGQIYVRVGTSNGRTGVLYSWYIPKIQNGEKHRHYYLSIVVWLHTDICKAKATDYKVVGISYSTGKESWDKFSSPNTLYTASDANFGPVNTHAIVGYWGKMNVEPSRDSAHHALSPPMIAWSKLSKPAKDQFNNIAYEHARCPFNDNNFQATLDAAFNGDLYNNLPLEPTLQCVPIDPKDPISDDPIPDDPPKKEEPKKEEPKPEEPTPVDPEDPTEPEGPVPVTSDPADGLFEDGPEIPEEALPADGLFEDGPEIPEEALPADPTFTPTP</sequence>
<feature type="compositionally biased region" description="Acidic residues" evidence="3">
    <location>
        <begin position="352"/>
        <end position="361"/>
    </location>
</feature>
<dbReference type="eggNOG" id="ENOG502RJMT">
    <property type="taxonomic scope" value="Eukaryota"/>
</dbReference>
<evidence type="ECO:0000256" key="1">
    <source>
        <dbReference type="ARBA" id="ARBA00009520"/>
    </source>
</evidence>
<dbReference type="PANTHER" id="PTHR33657:SF8">
    <property type="entry name" value="DOMAIN PROTEIN, PUTATIVE (AFU_ORTHOLOGUE AFUA_5G00600)-RELATED"/>
    <property type="match status" value="1"/>
</dbReference>
<organism evidence="5 6">
    <name type="scientific">Colletotrichum orbiculare (strain 104-T / ATCC 96160 / CBS 514.97 / LARS 414 / MAFF 240422)</name>
    <name type="common">Cucumber anthracnose fungus</name>
    <name type="synonym">Colletotrichum lagenarium</name>
    <dbReference type="NCBI Taxonomy" id="1213857"/>
    <lineage>
        <taxon>Eukaryota</taxon>
        <taxon>Fungi</taxon>
        <taxon>Dikarya</taxon>
        <taxon>Ascomycota</taxon>
        <taxon>Pezizomycotina</taxon>
        <taxon>Sordariomycetes</taxon>
        <taxon>Hypocreomycetidae</taxon>
        <taxon>Glomerellales</taxon>
        <taxon>Glomerellaceae</taxon>
        <taxon>Colletotrichum</taxon>
        <taxon>Colletotrichum orbiculare species complex</taxon>
    </lineage>
</organism>
<dbReference type="Pfam" id="PF05630">
    <property type="entry name" value="NPP1"/>
    <property type="match status" value="1"/>
</dbReference>
<keyword evidence="6" id="KW-1185">Reference proteome</keyword>
<gene>
    <name evidence="5" type="ORF">Cob_v009492</name>
</gene>
<comment type="similarity">
    <text evidence="1">Belongs to the Necrosis inducing protein (NPP1) family.</text>
</comment>
<accession>N4VPV3</accession>
<dbReference type="AlphaFoldDB" id="N4VPV3"/>
<reference evidence="6" key="2">
    <citation type="journal article" date="2019" name="Mol. Plant Microbe Interact.">
        <title>Genome sequence resources for four phytopathogenic fungi from the Colletotrichum orbiculare species complex.</title>
        <authorList>
            <person name="Gan P."/>
            <person name="Tsushima A."/>
            <person name="Narusaka M."/>
            <person name="Narusaka Y."/>
            <person name="Takano Y."/>
            <person name="Kubo Y."/>
            <person name="Shirasu K."/>
        </authorList>
    </citation>
    <scope>GENOME REANNOTATION</scope>
    <source>
        <strain evidence="6">104-T / ATCC 96160 / CBS 514.97 / LARS 414 / MAFF 240422</strain>
    </source>
</reference>
<keyword evidence="4" id="KW-0732">Signal</keyword>
<dbReference type="HOGENOM" id="CLU_062263_3_0_1"/>
<dbReference type="STRING" id="1213857.N4VPV3"/>
<keyword evidence="2" id="KW-0843">Virulence</keyword>
<dbReference type="EMBL" id="AMCV02000028">
    <property type="protein sequence ID" value="TDZ17577.1"/>
    <property type="molecule type" value="Genomic_DNA"/>
</dbReference>
<name>N4VPV3_COLOR</name>
<dbReference type="PANTHER" id="PTHR33657">
    <property type="entry name" value="DOMAIN PROTEIN, PUTATIVE (AFU_ORTHOLOGUE AFUA_5G00600)-RELATED"/>
    <property type="match status" value="1"/>
</dbReference>
<feature type="chain" id="PRO_5043859194" evidence="4">
    <location>
        <begin position="23"/>
        <end position="374"/>
    </location>
</feature>
<evidence type="ECO:0000313" key="5">
    <source>
        <dbReference type="EMBL" id="TDZ17577.1"/>
    </source>
</evidence>
<dbReference type="OrthoDB" id="89086at2759"/>
<feature type="signal peptide" evidence="4">
    <location>
        <begin position="1"/>
        <end position="22"/>
    </location>
</feature>
<comment type="caution">
    <text evidence="5">The sequence shown here is derived from an EMBL/GenBank/DDBJ whole genome shotgun (WGS) entry which is preliminary data.</text>
</comment>
<dbReference type="Proteomes" id="UP000014480">
    <property type="component" value="Unassembled WGS sequence"/>
</dbReference>
<protein>
    <submittedName>
        <fullName evidence="5">Uncharacterized protein</fullName>
    </submittedName>
</protein>
<feature type="compositionally biased region" description="Acidic residues" evidence="3">
    <location>
        <begin position="335"/>
        <end position="344"/>
    </location>
</feature>